<feature type="region of interest" description="Disordered" evidence="1">
    <location>
        <begin position="369"/>
        <end position="388"/>
    </location>
</feature>
<protein>
    <recommendedName>
        <fullName evidence="4">IQ domain-containing protein D</fullName>
    </recommendedName>
</protein>
<sequence length="388" mass="44905">MVAIQQAVEILQQCRDQLELCTQTPLNIESYREELIHECHIAIDLWNELKSSEKRVLELESNTKITKGLSNKMEYSKAANELLVVKKKSKELSSQINKEINTSSIMVKNTKRVKIELDRLDDTLRIAQLELQLQSSESSTTTGNMTPSLQAELEAVPAQLLREQLITQNKVINQALEEVRYTLHREKEDHRELVADIQFEIKTIRDNLDAMANGTYPPAMEFEARQIDRRRNQTNNINNQRGTIQNEIDVLKARIFEDGKVQDATISILQHEQLVLEQRLADVIQYNTTSMHDIETTLFNLHNEQSNITVVLQQFAIRVAKEQEEEKVLAELERARLAELEYEKSIDEKEYFAALWIQLRWKAYCKRKAMKQKSNKKSKKGANGGSKK</sequence>
<gene>
    <name evidence="2" type="ORF">ACHAWU_006999</name>
</gene>
<name>A0ABD3N978_9STRA</name>
<reference evidence="2 3" key="1">
    <citation type="submission" date="2024-10" db="EMBL/GenBank/DDBJ databases">
        <title>Updated reference genomes for cyclostephanoid diatoms.</title>
        <authorList>
            <person name="Roberts W.R."/>
            <person name="Alverson A.J."/>
        </authorList>
    </citation>
    <scope>NUCLEOTIDE SEQUENCE [LARGE SCALE GENOMIC DNA]</scope>
    <source>
        <strain evidence="2 3">AJA232-27</strain>
    </source>
</reference>
<evidence type="ECO:0000256" key="1">
    <source>
        <dbReference type="SAM" id="MobiDB-lite"/>
    </source>
</evidence>
<evidence type="ECO:0000313" key="3">
    <source>
        <dbReference type="Proteomes" id="UP001530293"/>
    </source>
</evidence>
<proteinExistence type="predicted"/>
<evidence type="ECO:0008006" key="4">
    <source>
        <dbReference type="Google" id="ProtNLM"/>
    </source>
</evidence>
<dbReference type="Proteomes" id="UP001530293">
    <property type="component" value="Unassembled WGS sequence"/>
</dbReference>
<dbReference type="EMBL" id="JALLBG020000056">
    <property type="protein sequence ID" value="KAL3769245.1"/>
    <property type="molecule type" value="Genomic_DNA"/>
</dbReference>
<accession>A0ABD3N978</accession>
<comment type="caution">
    <text evidence="2">The sequence shown here is derived from an EMBL/GenBank/DDBJ whole genome shotgun (WGS) entry which is preliminary data.</text>
</comment>
<dbReference type="AlphaFoldDB" id="A0ABD3N978"/>
<evidence type="ECO:0000313" key="2">
    <source>
        <dbReference type="EMBL" id="KAL3769245.1"/>
    </source>
</evidence>
<organism evidence="2 3">
    <name type="scientific">Discostella pseudostelligera</name>
    <dbReference type="NCBI Taxonomy" id="259834"/>
    <lineage>
        <taxon>Eukaryota</taxon>
        <taxon>Sar</taxon>
        <taxon>Stramenopiles</taxon>
        <taxon>Ochrophyta</taxon>
        <taxon>Bacillariophyta</taxon>
        <taxon>Coscinodiscophyceae</taxon>
        <taxon>Thalassiosirophycidae</taxon>
        <taxon>Stephanodiscales</taxon>
        <taxon>Stephanodiscaceae</taxon>
        <taxon>Discostella</taxon>
    </lineage>
</organism>
<keyword evidence="3" id="KW-1185">Reference proteome</keyword>